<dbReference type="Proteomes" id="UP000279541">
    <property type="component" value="Chromosome"/>
</dbReference>
<protein>
    <submittedName>
        <fullName evidence="1">Uncharacterized protein</fullName>
    </submittedName>
</protein>
<proteinExistence type="predicted"/>
<gene>
    <name evidence="1" type="ORF">EG359_19310</name>
</gene>
<accession>A0ABN5SH56</accession>
<keyword evidence="2" id="KW-1185">Reference proteome</keyword>
<evidence type="ECO:0000313" key="1">
    <source>
        <dbReference type="EMBL" id="AZB01620.1"/>
    </source>
</evidence>
<sequence>MKKYTKYLFIFSFIMSLISLVMGEIGRKEIYPFASWKLFTVPCGGEEFGQRYKLYGVKNGDTLRILNTNTKHYTDNDMDGIINAYGGEIDQNNDRNGNMKKLLIFAKDALPEFQGYLLYKEKYRPIEVDEKKMNITKTFITKL</sequence>
<dbReference type="EMBL" id="CP033926">
    <property type="protein sequence ID" value="AZB01620.1"/>
    <property type="molecule type" value="Genomic_DNA"/>
</dbReference>
<reference evidence="1 2" key="1">
    <citation type="submission" date="2018-11" db="EMBL/GenBank/DDBJ databases">
        <title>Proposal to divide the Flavobacteriaceae and reorganize its genera based on Amino Acid Identity values calculated from whole genome sequences.</title>
        <authorList>
            <person name="Nicholson A.C."/>
            <person name="Gulvik C.A."/>
            <person name="Whitney A.M."/>
            <person name="Humrighouse B.W."/>
            <person name="Bell M."/>
            <person name="Holmes B."/>
            <person name="Steigerwalt A.G."/>
            <person name="Villarma A."/>
            <person name="Sheth M."/>
            <person name="Batra D."/>
            <person name="Pryor J."/>
            <person name="Bernardet J.-F."/>
            <person name="Hugo C."/>
            <person name="Kampfer P."/>
            <person name="Newman J."/>
            <person name="McQuiston J.R."/>
        </authorList>
    </citation>
    <scope>NUCLEOTIDE SEQUENCE [LARGE SCALE GENOMIC DNA]</scope>
    <source>
        <strain evidence="1 2">DSM 16927</strain>
    </source>
</reference>
<name>A0ABN5SH56_9FLAO</name>
<organism evidence="1 2">
    <name type="scientific">Chryseobacterium joostei</name>
    <dbReference type="NCBI Taxonomy" id="112234"/>
    <lineage>
        <taxon>Bacteria</taxon>
        <taxon>Pseudomonadati</taxon>
        <taxon>Bacteroidota</taxon>
        <taxon>Flavobacteriia</taxon>
        <taxon>Flavobacteriales</taxon>
        <taxon>Weeksellaceae</taxon>
        <taxon>Chryseobacterium group</taxon>
        <taxon>Chryseobacterium</taxon>
    </lineage>
</organism>
<evidence type="ECO:0000313" key="2">
    <source>
        <dbReference type="Proteomes" id="UP000279541"/>
    </source>
</evidence>
<dbReference type="RefSeq" id="WP_076356468.1">
    <property type="nucleotide sequence ID" value="NZ_CAMIMN010000281.1"/>
</dbReference>